<evidence type="ECO:0000256" key="2">
    <source>
        <dbReference type="ARBA" id="ARBA00022643"/>
    </source>
</evidence>
<keyword evidence="4 6" id="KW-0520">NAD</keyword>
<evidence type="ECO:0000313" key="8">
    <source>
        <dbReference type="EMBL" id="MCZ4280901.1"/>
    </source>
</evidence>
<comment type="function">
    <text evidence="6">Quinone reductase that provides resistance to thiol-specific stress caused by electrophilic quinones.</text>
</comment>
<dbReference type="InterPro" id="IPR023048">
    <property type="entry name" value="NADH:quinone_OxRdtase_FMN_depd"/>
</dbReference>
<dbReference type="InterPro" id="IPR003680">
    <property type="entry name" value="Flavodoxin_fold"/>
</dbReference>
<dbReference type="EC" id="1.6.5.-" evidence="6"/>
<dbReference type="Proteomes" id="UP001069802">
    <property type="component" value="Unassembled WGS sequence"/>
</dbReference>
<dbReference type="InterPro" id="IPR050104">
    <property type="entry name" value="FMN-dep_NADH:Q_OxRdtase_AzoR1"/>
</dbReference>
<comment type="similarity">
    <text evidence="6">Belongs to the azoreductase type 1 family.</text>
</comment>
<dbReference type="Pfam" id="PF02525">
    <property type="entry name" value="Flavodoxin_2"/>
    <property type="match status" value="1"/>
</dbReference>
<proteinExistence type="inferred from homology"/>
<evidence type="ECO:0000256" key="3">
    <source>
        <dbReference type="ARBA" id="ARBA00023002"/>
    </source>
</evidence>
<protein>
    <recommendedName>
        <fullName evidence="6">FMN dependent NADH:quinone oxidoreductase</fullName>
        <ecNumber evidence="6">1.6.5.-</ecNumber>
    </recommendedName>
    <alternativeName>
        <fullName evidence="6">Azo-dye reductase</fullName>
    </alternativeName>
    <alternativeName>
        <fullName evidence="6">FMN-dependent NADH-azo compound oxidoreductase</fullName>
    </alternativeName>
    <alternativeName>
        <fullName evidence="6">FMN-dependent NADH-azoreductase</fullName>
        <ecNumber evidence="6">1.7.1.17</ecNumber>
    </alternativeName>
</protein>
<evidence type="ECO:0000256" key="5">
    <source>
        <dbReference type="ARBA" id="ARBA00048542"/>
    </source>
</evidence>
<evidence type="ECO:0000256" key="1">
    <source>
        <dbReference type="ARBA" id="ARBA00022630"/>
    </source>
</evidence>
<evidence type="ECO:0000256" key="4">
    <source>
        <dbReference type="ARBA" id="ARBA00023027"/>
    </source>
</evidence>
<comment type="caution">
    <text evidence="8">The sequence shown here is derived from an EMBL/GenBank/DDBJ whole genome shotgun (WGS) entry which is preliminary data.</text>
</comment>
<feature type="binding site" evidence="6">
    <location>
        <position position="11"/>
    </location>
    <ligand>
        <name>FMN</name>
        <dbReference type="ChEBI" id="CHEBI:58210"/>
    </ligand>
</feature>
<comment type="catalytic activity">
    <reaction evidence="5">
        <text>N,N-dimethyl-1,4-phenylenediamine + anthranilate + 2 NAD(+) = 2-(4-dimethylaminophenyl)diazenylbenzoate + 2 NADH + 2 H(+)</text>
        <dbReference type="Rhea" id="RHEA:55872"/>
        <dbReference type="ChEBI" id="CHEBI:15378"/>
        <dbReference type="ChEBI" id="CHEBI:15783"/>
        <dbReference type="ChEBI" id="CHEBI:16567"/>
        <dbReference type="ChEBI" id="CHEBI:57540"/>
        <dbReference type="ChEBI" id="CHEBI:57945"/>
        <dbReference type="ChEBI" id="CHEBI:71579"/>
        <dbReference type="EC" id="1.7.1.17"/>
    </reaction>
    <physiologicalReaction direction="right-to-left" evidence="5">
        <dbReference type="Rhea" id="RHEA:55874"/>
    </physiologicalReaction>
</comment>
<evidence type="ECO:0000259" key="7">
    <source>
        <dbReference type="Pfam" id="PF02525"/>
    </source>
</evidence>
<keyword evidence="2 6" id="KW-0288">FMN</keyword>
<reference evidence="8" key="1">
    <citation type="submission" date="2022-12" db="EMBL/GenBank/DDBJ databases">
        <title>Bacterial isolates from different developmental stages of Nematostella vectensis.</title>
        <authorList>
            <person name="Fraune S."/>
        </authorList>
    </citation>
    <scope>NUCLEOTIDE SEQUENCE</scope>
    <source>
        <strain evidence="8">G21630-S1</strain>
    </source>
</reference>
<sequence>MSNTLLVINSSPLGQGSKSRQLTASFASKWQDKNPQGKIIERDLISTGLSHLDEATIGAFFTPEDQRSPQQKELVTLSDALVAELFEADTIVLGVAMHNFSIPSLLKSYIDQIARAGKTFSYTENGPKGLLQDKTAYVLSATGGDYREGSPARAMNFIDPYLTTVLGFLGITDVHFIAAANAAKGDEGLIAAQSDLREAIAA</sequence>
<keyword evidence="3 6" id="KW-0560">Oxidoreductase</keyword>
<dbReference type="EMBL" id="JAPWGY010000002">
    <property type="protein sequence ID" value="MCZ4280901.1"/>
    <property type="molecule type" value="Genomic_DNA"/>
</dbReference>
<dbReference type="PANTHER" id="PTHR43741">
    <property type="entry name" value="FMN-DEPENDENT NADH-AZOREDUCTASE 1"/>
    <property type="match status" value="1"/>
</dbReference>
<feature type="domain" description="Flavodoxin-like fold" evidence="7">
    <location>
        <begin position="4"/>
        <end position="191"/>
    </location>
</feature>
<dbReference type="InterPro" id="IPR029039">
    <property type="entry name" value="Flavoprotein-like_sf"/>
</dbReference>
<feature type="binding site" evidence="6">
    <location>
        <begin position="17"/>
        <end position="19"/>
    </location>
    <ligand>
        <name>FMN</name>
        <dbReference type="ChEBI" id="CHEBI:58210"/>
    </ligand>
</feature>
<accession>A0ABT4LIH3</accession>
<dbReference type="PANTHER" id="PTHR43741:SF2">
    <property type="entry name" value="FMN-DEPENDENT NADH:QUINONE OXIDOREDUCTASE"/>
    <property type="match status" value="1"/>
</dbReference>
<dbReference type="Gene3D" id="3.40.50.360">
    <property type="match status" value="1"/>
</dbReference>
<dbReference type="SUPFAM" id="SSF52218">
    <property type="entry name" value="Flavoproteins"/>
    <property type="match status" value="1"/>
</dbReference>
<comment type="subunit">
    <text evidence="6">Homodimer.</text>
</comment>
<keyword evidence="9" id="KW-1185">Reference proteome</keyword>
<comment type="catalytic activity">
    <reaction evidence="6">
        <text>2 a quinone + NADH + H(+) = 2 a 1,4-benzosemiquinone + NAD(+)</text>
        <dbReference type="Rhea" id="RHEA:65952"/>
        <dbReference type="ChEBI" id="CHEBI:15378"/>
        <dbReference type="ChEBI" id="CHEBI:57540"/>
        <dbReference type="ChEBI" id="CHEBI:57945"/>
        <dbReference type="ChEBI" id="CHEBI:132124"/>
        <dbReference type="ChEBI" id="CHEBI:134225"/>
    </reaction>
</comment>
<organism evidence="8 9">
    <name type="scientific">Kiloniella laminariae</name>
    <dbReference type="NCBI Taxonomy" id="454162"/>
    <lineage>
        <taxon>Bacteria</taxon>
        <taxon>Pseudomonadati</taxon>
        <taxon>Pseudomonadota</taxon>
        <taxon>Alphaproteobacteria</taxon>
        <taxon>Rhodospirillales</taxon>
        <taxon>Kiloniellaceae</taxon>
        <taxon>Kiloniella</taxon>
    </lineage>
</organism>
<evidence type="ECO:0000313" key="9">
    <source>
        <dbReference type="Proteomes" id="UP001069802"/>
    </source>
</evidence>
<comment type="function">
    <text evidence="6">Also exhibits azoreductase activity. Catalyzes the reductive cleavage of the azo bond in aromatic azo compounds to the corresponding amines.</text>
</comment>
<comment type="caution">
    <text evidence="6">Lacks conserved residue(s) required for the propagation of feature annotation.</text>
</comment>
<dbReference type="EC" id="1.7.1.17" evidence="6"/>
<dbReference type="HAMAP" id="MF_01216">
    <property type="entry name" value="Azoreductase_type1"/>
    <property type="match status" value="1"/>
</dbReference>
<evidence type="ECO:0000256" key="6">
    <source>
        <dbReference type="HAMAP-Rule" id="MF_01216"/>
    </source>
</evidence>
<dbReference type="RefSeq" id="WP_269423069.1">
    <property type="nucleotide sequence ID" value="NZ_JAPWGY010000002.1"/>
</dbReference>
<gene>
    <name evidence="6" type="primary">azoR</name>
    <name evidence="8" type="ORF">O4H49_08950</name>
</gene>
<comment type="cofactor">
    <cofactor evidence="6">
        <name>FMN</name>
        <dbReference type="ChEBI" id="CHEBI:58210"/>
    </cofactor>
    <text evidence="6">Binds 1 FMN per subunit.</text>
</comment>
<name>A0ABT4LIH3_9PROT</name>
<keyword evidence="1 6" id="KW-0285">Flavoprotein</keyword>